<accession>A0A8H9C7S1</accession>
<protein>
    <submittedName>
        <fullName evidence="1">Uncharacterized protein</fullName>
    </submittedName>
</protein>
<name>A0A8H9C7S1_9HYPH</name>
<reference evidence="1" key="1">
    <citation type="submission" date="2020-11" db="EMBL/GenBank/DDBJ databases">
        <title>Complete genome sequence of a novel pathogenic Methylobacterium strain isolated from rice in Vietnam.</title>
        <authorList>
            <person name="Lai K."/>
            <person name="Okazaki S."/>
            <person name="Higashi K."/>
            <person name="Mori H."/>
            <person name="Toyoda A."/>
            <person name="Kurokawa K."/>
        </authorList>
    </citation>
    <scope>NUCLEOTIDE SEQUENCE</scope>
    <source>
        <strain evidence="1">VL1</strain>
    </source>
</reference>
<evidence type="ECO:0000313" key="2">
    <source>
        <dbReference type="Proteomes" id="UP000663508"/>
    </source>
</evidence>
<gene>
    <name evidence="1" type="ORF">mvi_49980</name>
</gene>
<proteinExistence type="predicted"/>
<dbReference type="AlphaFoldDB" id="A0A8H9C7S1"/>
<evidence type="ECO:0000313" key="1">
    <source>
        <dbReference type="EMBL" id="BCM86537.1"/>
    </source>
</evidence>
<sequence length="113" mass="12398">MTAHSDTVLTWSRGLARLSPGVVPCRGLRDADWRDAHGRFYAFIDQRGVRTHQAGCGMVASFGAHTPIRPITTAPRSFPKRRALAMIIWTINPESMTSSTEKSRMLPTGGMSA</sequence>
<dbReference type="KEGG" id="mind:mvi_49980"/>
<dbReference type="EMBL" id="AP024145">
    <property type="protein sequence ID" value="BCM86537.1"/>
    <property type="molecule type" value="Genomic_DNA"/>
</dbReference>
<dbReference type="Proteomes" id="UP000663508">
    <property type="component" value="Chromosome"/>
</dbReference>
<organism evidence="1 2">
    <name type="scientific">Methylobacterium indicum</name>
    <dbReference type="NCBI Taxonomy" id="1775910"/>
    <lineage>
        <taxon>Bacteria</taxon>
        <taxon>Pseudomonadati</taxon>
        <taxon>Pseudomonadota</taxon>
        <taxon>Alphaproteobacteria</taxon>
        <taxon>Hyphomicrobiales</taxon>
        <taxon>Methylobacteriaceae</taxon>
        <taxon>Methylobacterium</taxon>
    </lineage>
</organism>